<comment type="caution">
    <text evidence="2">The sequence shown here is derived from an EMBL/GenBank/DDBJ whole genome shotgun (WGS) entry which is preliminary data.</text>
</comment>
<sequence length="107" mass="11519">MTRRIIVWAIGILIAALYGYMVVAAIGNFLLLPQMAASLGVALTPVGWGWLTFGIALPVVVFAVALVFARKRSAWVRILLLATGLCFAAAVQLEVLHMVPQTSYFSA</sequence>
<evidence type="ECO:0000256" key="1">
    <source>
        <dbReference type="SAM" id="Phobius"/>
    </source>
</evidence>
<accession>A0A934QCX1</accession>
<dbReference type="AlphaFoldDB" id="A0A934QCX1"/>
<organism evidence="2 3">
    <name type="scientific">Leucobacter edaphi</name>
    <dbReference type="NCBI Taxonomy" id="2796472"/>
    <lineage>
        <taxon>Bacteria</taxon>
        <taxon>Bacillati</taxon>
        <taxon>Actinomycetota</taxon>
        <taxon>Actinomycetes</taxon>
        <taxon>Micrococcales</taxon>
        <taxon>Microbacteriaceae</taxon>
        <taxon>Leucobacter</taxon>
    </lineage>
</organism>
<protein>
    <submittedName>
        <fullName evidence="2">Uncharacterized protein</fullName>
    </submittedName>
</protein>
<proteinExistence type="predicted"/>
<evidence type="ECO:0000313" key="3">
    <source>
        <dbReference type="Proteomes" id="UP000618733"/>
    </source>
</evidence>
<reference evidence="2" key="1">
    <citation type="submission" date="2020-12" db="EMBL/GenBank/DDBJ databases">
        <title>Leucobacter sp. CAS2, isolated from Chromium sludge.</title>
        <authorList>
            <person name="Xu Z."/>
        </authorList>
    </citation>
    <scope>NUCLEOTIDE SEQUENCE</scope>
    <source>
        <strain evidence="2">CSA2</strain>
    </source>
</reference>
<keyword evidence="1" id="KW-0472">Membrane</keyword>
<dbReference type="Proteomes" id="UP000618733">
    <property type="component" value="Unassembled WGS sequence"/>
</dbReference>
<gene>
    <name evidence="2" type="ORF">JD292_02060</name>
</gene>
<keyword evidence="1" id="KW-1133">Transmembrane helix</keyword>
<feature type="transmembrane region" description="Helical" evidence="1">
    <location>
        <begin position="75"/>
        <end position="93"/>
    </location>
</feature>
<keyword evidence="1" id="KW-0812">Transmembrane</keyword>
<dbReference type="EMBL" id="JAEHOI010000002">
    <property type="protein sequence ID" value="MBK0420864.1"/>
    <property type="molecule type" value="Genomic_DNA"/>
</dbReference>
<feature type="transmembrane region" description="Helical" evidence="1">
    <location>
        <begin position="47"/>
        <end position="68"/>
    </location>
</feature>
<dbReference type="RefSeq" id="WP_200131077.1">
    <property type="nucleotide sequence ID" value="NZ_JAEHOI010000002.1"/>
</dbReference>
<name>A0A934QCX1_9MICO</name>
<evidence type="ECO:0000313" key="2">
    <source>
        <dbReference type="EMBL" id="MBK0420864.1"/>
    </source>
</evidence>
<keyword evidence="3" id="KW-1185">Reference proteome</keyword>
<feature type="transmembrane region" description="Helical" evidence="1">
    <location>
        <begin position="5"/>
        <end position="27"/>
    </location>
</feature>